<gene>
    <name evidence="3" type="ORF">HND93_17730</name>
</gene>
<keyword evidence="2" id="KW-0732">Signal</keyword>
<evidence type="ECO:0000256" key="2">
    <source>
        <dbReference type="SAM" id="SignalP"/>
    </source>
</evidence>
<dbReference type="PIRSF" id="PIRSF017082">
    <property type="entry name" value="YflP"/>
    <property type="match status" value="1"/>
</dbReference>
<dbReference type="EMBL" id="JABFDB010000012">
    <property type="protein sequence ID" value="NYZ21556.1"/>
    <property type="molecule type" value="Genomic_DNA"/>
</dbReference>
<dbReference type="Pfam" id="PF03401">
    <property type="entry name" value="TctC"/>
    <property type="match status" value="1"/>
</dbReference>
<evidence type="ECO:0000256" key="1">
    <source>
        <dbReference type="ARBA" id="ARBA00006987"/>
    </source>
</evidence>
<name>A0ABX2TBJ2_9PROT</name>
<dbReference type="RefSeq" id="WP_180283331.1">
    <property type="nucleotide sequence ID" value="NZ_JABFDB010000012.1"/>
</dbReference>
<sequence>MRFRSALLALAAGALALAAPAARAAFPEKPVTLVVPFGTGGGTDILARAIAPFIAKNLGDGAKVEVVNKPGAGGEIGFSVIADAPADGYTIGFINSPPVITIPIERQARFSFDRIDPLVNLVDDPGAFAVLADSPFKSLADLAAHARANPNTVAVGTSGAGSDDHIGLLLFQRQAGVQLIHVPFPGGGPNQKALLGKGIAVSSVNVGEAMQHLKTDAMRILGQMSATRLEPATSVPTFKEQGFDIVLSALRGIGAPKGLPADVRAKLVDAILKAVEEPEFKHKAAETYQPLRVLPPDAYAAELARATVEFQRLWKDAPWLK</sequence>
<evidence type="ECO:0000313" key="3">
    <source>
        <dbReference type="EMBL" id="NYZ21556.1"/>
    </source>
</evidence>
<dbReference type="InterPro" id="IPR005064">
    <property type="entry name" value="BUG"/>
</dbReference>
<feature type="signal peptide" evidence="2">
    <location>
        <begin position="1"/>
        <end position="24"/>
    </location>
</feature>
<dbReference type="Gene3D" id="3.40.190.10">
    <property type="entry name" value="Periplasmic binding protein-like II"/>
    <property type="match status" value="1"/>
</dbReference>
<comment type="caution">
    <text evidence="3">The sequence shown here is derived from an EMBL/GenBank/DDBJ whole genome shotgun (WGS) entry which is preliminary data.</text>
</comment>
<dbReference type="PANTHER" id="PTHR42928:SF5">
    <property type="entry name" value="BLR1237 PROTEIN"/>
    <property type="match status" value="1"/>
</dbReference>
<dbReference type="Proteomes" id="UP000584642">
    <property type="component" value="Unassembled WGS sequence"/>
</dbReference>
<dbReference type="PANTHER" id="PTHR42928">
    <property type="entry name" value="TRICARBOXYLATE-BINDING PROTEIN"/>
    <property type="match status" value="1"/>
</dbReference>
<dbReference type="InterPro" id="IPR042100">
    <property type="entry name" value="Bug_dom1"/>
</dbReference>
<organism evidence="3 4">
    <name type="scientific">Azospirillum oleiclasticum</name>
    <dbReference type="NCBI Taxonomy" id="2735135"/>
    <lineage>
        <taxon>Bacteria</taxon>
        <taxon>Pseudomonadati</taxon>
        <taxon>Pseudomonadota</taxon>
        <taxon>Alphaproteobacteria</taxon>
        <taxon>Rhodospirillales</taxon>
        <taxon>Azospirillaceae</taxon>
        <taxon>Azospirillum</taxon>
    </lineage>
</organism>
<feature type="chain" id="PRO_5047308672" evidence="2">
    <location>
        <begin position="25"/>
        <end position="321"/>
    </location>
</feature>
<reference evidence="3 4" key="1">
    <citation type="submission" date="2020-05" db="EMBL/GenBank/DDBJ databases">
        <title>Azospirillum oleiclasticum sp. nov, a nitrogen-fixing and heavy crude oil-emulsifying bacterium isolated from the crude oil of Yumen Oilfield.</title>
        <authorList>
            <person name="Wu D."/>
            <person name="Cai M."/>
            <person name="Zhang X."/>
        </authorList>
    </citation>
    <scope>NUCLEOTIDE SEQUENCE [LARGE SCALE GENOMIC DNA]</scope>
    <source>
        <strain evidence="3 4">ROY-1-1-2</strain>
    </source>
</reference>
<comment type="similarity">
    <text evidence="1">Belongs to the UPF0065 (bug) family.</text>
</comment>
<dbReference type="CDD" id="cd07012">
    <property type="entry name" value="PBP2_Bug_TTT"/>
    <property type="match status" value="1"/>
</dbReference>
<dbReference type="Gene3D" id="3.40.190.150">
    <property type="entry name" value="Bordetella uptake gene, domain 1"/>
    <property type="match status" value="1"/>
</dbReference>
<evidence type="ECO:0000313" key="4">
    <source>
        <dbReference type="Proteomes" id="UP000584642"/>
    </source>
</evidence>
<proteinExistence type="inferred from homology"/>
<keyword evidence="4" id="KW-1185">Reference proteome</keyword>
<accession>A0ABX2TBJ2</accession>
<protein>
    <submittedName>
        <fullName evidence="3">Tripartite tricarboxylate transporter substrate binding protein</fullName>
    </submittedName>
</protein>
<dbReference type="SUPFAM" id="SSF53850">
    <property type="entry name" value="Periplasmic binding protein-like II"/>
    <property type="match status" value="1"/>
</dbReference>